<dbReference type="InterPro" id="IPR004358">
    <property type="entry name" value="Sig_transdc_His_kin-like_C"/>
</dbReference>
<dbReference type="Pfam" id="PF12860">
    <property type="entry name" value="PAS_7"/>
    <property type="match status" value="1"/>
</dbReference>
<reference evidence="13" key="2">
    <citation type="submission" date="2020-09" db="EMBL/GenBank/DDBJ databases">
        <authorList>
            <person name="Sun Q."/>
            <person name="Zhou Y."/>
        </authorList>
    </citation>
    <scope>NUCLEOTIDE SEQUENCE</scope>
    <source>
        <strain evidence="13">CGMCC 1.15725</strain>
    </source>
</reference>
<name>A0A8J3E2A2_9PROT</name>
<dbReference type="InterPro" id="IPR036097">
    <property type="entry name" value="HisK_dim/P_sf"/>
</dbReference>
<dbReference type="InterPro" id="IPR036890">
    <property type="entry name" value="HATPase_C_sf"/>
</dbReference>
<feature type="coiled-coil region" evidence="10">
    <location>
        <begin position="143"/>
        <end position="184"/>
    </location>
</feature>
<dbReference type="EC" id="2.7.13.3" evidence="2"/>
<dbReference type="EMBL" id="BMJQ01000006">
    <property type="protein sequence ID" value="GGF19323.1"/>
    <property type="molecule type" value="Genomic_DNA"/>
</dbReference>
<dbReference type="Gene3D" id="3.30.450.20">
    <property type="entry name" value="PAS domain"/>
    <property type="match status" value="1"/>
</dbReference>
<dbReference type="InterPro" id="IPR001789">
    <property type="entry name" value="Sig_transdc_resp-reg_receiver"/>
</dbReference>
<dbReference type="SMART" id="SM00387">
    <property type="entry name" value="HATPase_c"/>
    <property type="match status" value="1"/>
</dbReference>
<dbReference type="PROSITE" id="PS50109">
    <property type="entry name" value="HIS_KIN"/>
    <property type="match status" value="1"/>
</dbReference>
<dbReference type="Pfam" id="PF02518">
    <property type="entry name" value="HATPase_c"/>
    <property type="match status" value="1"/>
</dbReference>
<feature type="domain" description="Histidine kinase" evidence="11">
    <location>
        <begin position="193"/>
        <end position="414"/>
    </location>
</feature>
<keyword evidence="10" id="KW-0175">Coiled coil</keyword>
<protein>
    <recommendedName>
        <fullName evidence="2">histidine kinase</fullName>
        <ecNumber evidence="2">2.7.13.3</ecNumber>
    </recommendedName>
</protein>
<evidence type="ECO:0000256" key="6">
    <source>
        <dbReference type="ARBA" id="ARBA00022777"/>
    </source>
</evidence>
<keyword evidence="5" id="KW-0547">Nucleotide-binding</keyword>
<dbReference type="InterPro" id="IPR003661">
    <property type="entry name" value="HisK_dim/P_dom"/>
</dbReference>
<dbReference type="Pfam" id="PF00072">
    <property type="entry name" value="Response_reg"/>
    <property type="match status" value="1"/>
</dbReference>
<dbReference type="InterPro" id="IPR035965">
    <property type="entry name" value="PAS-like_dom_sf"/>
</dbReference>
<dbReference type="SMART" id="SM00448">
    <property type="entry name" value="REC"/>
    <property type="match status" value="1"/>
</dbReference>
<dbReference type="PANTHER" id="PTHR43065">
    <property type="entry name" value="SENSOR HISTIDINE KINASE"/>
    <property type="match status" value="1"/>
</dbReference>
<dbReference type="Gene3D" id="1.10.287.130">
    <property type="match status" value="1"/>
</dbReference>
<evidence type="ECO:0000256" key="7">
    <source>
        <dbReference type="ARBA" id="ARBA00022840"/>
    </source>
</evidence>
<keyword evidence="8" id="KW-0902">Two-component regulatory system</keyword>
<evidence type="ECO:0000256" key="8">
    <source>
        <dbReference type="ARBA" id="ARBA00023012"/>
    </source>
</evidence>
<dbReference type="Gene3D" id="3.40.50.2300">
    <property type="match status" value="1"/>
</dbReference>
<keyword evidence="6" id="KW-0418">Kinase</keyword>
<dbReference type="RefSeq" id="WP_189046425.1">
    <property type="nucleotide sequence ID" value="NZ_BMJQ01000006.1"/>
</dbReference>
<dbReference type="InterPro" id="IPR003594">
    <property type="entry name" value="HATPase_dom"/>
</dbReference>
<evidence type="ECO:0000256" key="1">
    <source>
        <dbReference type="ARBA" id="ARBA00000085"/>
    </source>
</evidence>
<comment type="caution">
    <text evidence="13">The sequence shown here is derived from an EMBL/GenBank/DDBJ whole genome shotgun (WGS) entry which is preliminary data.</text>
</comment>
<reference evidence="13" key="1">
    <citation type="journal article" date="2014" name="Int. J. Syst. Evol. Microbiol.">
        <title>Complete genome sequence of Corynebacterium casei LMG S-19264T (=DSM 44701T), isolated from a smear-ripened cheese.</title>
        <authorList>
            <consortium name="US DOE Joint Genome Institute (JGI-PGF)"/>
            <person name="Walter F."/>
            <person name="Albersmeier A."/>
            <person name="Kalinowski J."/>
            <person name="Ruckert C."/>
        </authorList>
    </citation>
    <scope>NUCLEOTIDE SEQUENCE</scope>
    <source>
        <strain evidence="13">CGMCC 1.15725</strain>
    </source>
</reference>
<accession>A0A8J3E2A2</accession>
<proteinExistence type="predicted"/>
<sequence>MRSRQTSSGFPVDDRIAVLQAALEYMGEGFTVYDADLNLLAWNQRFFDLLELPRSLAYIGAPLEDFLRWNAARGEYGPVDVESYVAEHVELALQFVPHRFERVRPNGTVLEVRGNPIPGLGFVTVYNDISERKQVERQLQESVDHLEHRVRERMTELEAANRRMQAEVAERNKAEATLRHAQKMEAIGALTGGLAHDFNNLLTIVMGNLALVEDLGPLPGEAGAMIGEALDASRRGADLVRRLLSFSRRQPLSPATYDPKRVVADIEPLLSRALGDDIELAIEFAGEDWLIEADRSEFENALLNMANNSRDAMPDGGRLTIRVETRPHDATARPDLAPGDHLVVTVTDTGCGMPPDVRERAFEPFFTAKKSDGGGTGLGLSMVYGFVRRSGGVARILSTVGQGTTIELVLPRHHPAEAPADAPAAPGRPLGGSEHILLVEDDIRVRGFVRRTLEGLGYRISEATDGQQALALLASGGTYDLVLSDIEMPGGVSGLELAARVEDHVPGTRILLMSGYPDRAMARADWRDRPVLSKPFGPRELAEAIRDRLGRAAS</sequence>
<dbReference type="Pfam" id="PF00512">
    <property type="entry name" value="HisKA"/>
    <property type="match status" value="1"/>
</dbReference>
<evidence type="ECO:0000256" key="5">
    <source>
        <dbReference type="ARBA" id="ARBA00022741"/>
    </source>
</evidence>
<comment type="catalytic activity">
    <reaction evidence="1">
        <text>ATP + protein L-histidine = ADP + protein N-phospho-L-histidine.</text>
        <dbReference type="EC" id="2.7.13.3"/>
    </reaction>
</comment>
<evidence type="ECO:0000313" key="13">
    <source>
        <dbReference type="EMBL" id="GGF19323.1"/>
    </source>
</evidence>
<keyword evidence="4" id="KW-0808">Transferase</keyword>
<gene>
    <name evidence="13" type="ORF">GCM10011611_26550</name>
</gene>
<keyword evidence="7" id="KW-0067">ATP-binding</keyword>
<evidence type="ECO:0000256" key="2">
    <source>
        <dbReference type="ARBA" id="ARBA00012438"/>
    </source>
</evidence>
<feature type="domain" description="Response regulatory" evidence="12">
    <location>
        <begin position="435"/>
        <end position="549"/>
    </location>
</feature>
<evidence type="ECO:0000256" key="10">
    <source>
        <dbReference type="SAM" id="Coils"/>
    </source>
</evidence>
<dbReference type="Proteomes" id="UP000646365">
    <property type="component" value="Unassembled WGS sequence"/>
</dbReference>
<dbReference type="SUPFAM" id="SSF55874">
    <property type="entry name" value="ATPase domain of HSP90 chaperone/DNA topoisomerase II/histidine kinase"/>
    <property type="match status" value="1"/>
</dbReference>
<organism evidence="13 14">
    <name type="scientific">Aliidongia dinghuensis</name>
    <dbReference type="NCBI Taxonomy" id="1867774"/>
    <lineage>
        <taxon>Bacteria</taxon>
        <taxon>Pseudomonadati</taxon>
        <taxon>Pseudomonadota</taxon>
        <taxon>Alphaproteobacteria</taxon>
        <taxon>Rhodospirillales</taxon>
        <taxon>Dongiaceae</taxon>
        <taxon>Aliidongia</taxon>
    </lineage>
</organism>
<keyword evidence="3 9" id="KW-0597">Phosphoprotein</keyword>
<dbReference type="PRINTS" id="PR00344">
    <property type="entry name" value="BCTRLSENSOR"/>
</dbReference>
<feature type="modified residue" description="4-aspartylphosphate" evidence="9">
    <location>
        <position position="485"/>
    </location>
</feature>
<dbReference type="Gene3D" id="3.30.565.10">
    <property type="entry name" value="Histidine kinase-like ATPase, C-terminal domain"/>
    <property type="match status" value="1"/>
</dbReference>
<evidence type="ECO:0000259" key="11">
    <source>
        <dbReference type="PROSITE" id="PS50109"/>
    </source>
</evidence>
<dbReference type="PROSITE" id="PS50110">
    <property type="entry name" value="RESPONSE_REGULATORY"/>
    <property type="match status" value="1"/>
</dbReference>
<evidence type="ECO:0000256" key="9">
    <source>
        <dbReference type="PROSITE-ProRule" id="PRU00169"/>
    </source>
</evidence>
<dbReference type="PANTHER" id="PTHR43065:SF46">
    <property type="entry name" value="C4-DICARBOXYLATE TRANSPORT SENSOR PROTEIN DCTB"/>
    <property type="match status" value="1"/>
</dbReference>
<dbReference type="InterPro" id="IPR011006">
    <property type="entry name" value="CheY-like_superfamily"/>
</dbReference>
<dbReference type="SUPFAM" id="SSF55785">
    <property type="entry name" value="PYP-like sensor domain (PAS domain)"/>
    <property type="match status" value="1"/>
</dbReference>
<dbReference type="SUPFAM" id="SSF52172">
    <property type="entry name" value="CheY-like"/>
    <property type="match status" value="1"/>
</dbReference>
<dbReference type="SMART" id="SM00388">
    <property type="entry name" value="HisKA"/>
    <property type="match status" value="1"/>
</dbReference>
<evidence type="ECO:0000256" key="4">
    <source>
        <dbReference type="ARBA" id="ARBA00022679"/>
    </source>
</evidence>
<dbReference type="GO" id="GO:0000155">
    <property type="term" value="F:phosphorelay sensor kinase activity"/>
    <property type="evidence" value="ECO:0007669"/>
    <property type="project" value="InterPro"/>
</dbReference>
<keyword evidence="14" id="KW-1185">Reference proteome</keyword>
<evidence type="ECO:0000259" key="12">
    <source>
        <dbReference type="PROSITE" id="PS50110"/>
    </source>
</evidence>
<dbReference type="SUPFAM" id="SSF47384">
    <property type="entry name" value="Homodimeric domain of signal transducing histidine kinase"/>
    <property type="match status" value="1"/>
</dbReference>
<evidence type="ECO:0000313" key="14">
    <source>
        <dbReference type="Proteomes" id="UP000646365"/>
    </source>
</evidence>
<dbReference type="AlphaFoldDB" id="A0A8J3E2A2"/>
<evidence type="ECO:0000256" key="3">
    <source>
        <dbReference type="ARBA" id="ARBA00022553"/>
    </source>
</evidence>
<dbReference type="InterPro" id="IPR005467">
    <property type="entry name" value="His_kinase_dom"/>
</dbReference>
<dbReference type="GO" id="GO:0005524">
    <property type="term" value="F:ATP binding"/>
    <property type="evidence" value="ECO:0007669"/>
    <property type="project" value="UniProtKB-KW"/>
</dbReference>